<dbReference type="Proteomes" id="UP000314294">
    <property type="component" value="Unassembled WGS sequence"/>
</dbReference>
<proteinExistence type="predicted"/>
<keyword evidence="3" id="KW-1185">Reference proteome</keyword>
<name>A0A4Z2IXF0_9TELE</name>
<sequence>MNYEHTSVFIDTVGGQSVRLPCLGVSGVDGRLLHAAELGLTGVRGHGRGRRGGENVRIGPGRREGRKVEL</sequence>
<feature type="compositionally biased region" description="Basic and acidic residues" evidence="1">
    <location>
        <begin position="61"/>
        <end position="70"/>
    </location>
</feature>
<gene>
    <name evidence="2" type="ORF">EYF80_007074</name>
</gene>
<dbReference type="EMBL" id="SRLO01000038">
    <property type="protein sequence ID" value="TNN82556.1"/>
    <property type="molecule type" value="Genomic_DNA"/>
</dbReference>
<evidence type="ECO:0000313" key="3">
    <source>
        <dbReference type="Proteomes" id="UP000314294"/>
    </source>
</evidence>
<comment type="caution">
    <text evidence="2">The sequence shown here is derived from an EMBL/GenBank/DDBJ whole genome shotgun (WGS) entry which is preliminary data.</text>
</comment>
<feature type="region of interest" description="Disordered" evidence="1">
    <location>
        <begin position="44"/>
        <end position="70"/>
    </location>
</feature>
<dbReference type="AlphaFoldDB" id="A0A4Z2IXF0"/>
<evidence type="ECO:0000256" key="1">
    <source>
        <dbReference type="SAM" id="MobiDB-lite"/>
    </source>
</evidence>
<protein>
    <submittedName>
        <fullName evidence="2">Uncharacterized protein</fullName>
    </submittedName>
</protein>
<accession>A0A4Z2IXF0</accession>
<reference evidence="2 3" key="1">
    <citation type="submission" date="2019-03" db="EMBL/GenBank/DDBJ databases">
        <title>First draft genome of Liparis tanakae, snailfish: a comprehensive survey of snailfish specific genes.</title>
        <authorList>
            <person name="Kim W."/>
            <person name="Song I."/>
            <person name="Jeong J.-H."/>
            <person name="Kim D."/>
            <person name="Kim S."/>
            <person name="Ryu S."/>
            <person name="Song J.Y."/>
            <person name="Lee S.K."/>
        </authorList>
    </citation>
    <scope>NUCLEOTIDE SEQUENCE [LARGE SCALE GENOMIC DNA]</scope>
    <source>
        <tissue evidence="2">Muscle</tissue>
    </source>
</reference>
<evidence type="ECO:0000313" key="2">
    <source>
        <dbReference type="EMBL" id="TNN82556.1"/>
    </source>
</evidence>
<organism evidence="2 3">
    <name type="scientific">Liparis tanakae</name>
    <name type="common">Tanaka's snailfish</name>
    <dbReference type="NCBI Taxonomy" id="230148"/>
    <lineage>
        <taxon>Eukaryota</taxon>
        <taxon>Metazoa</taxon>
        <taxon>Chordata</taxon>
        <taxon>Craniata</taxon>
        <taxon>Vertebrata</taxon>
        <taxon>Euteleostomi</taxon>
        <taxon>Actinopterygii</taxon>
        <taxon>Neopterygii</taxon>
        <taxon>Teleostei</taxon>
        <taxon>Neoteleostei</taxon>
        <taxon>Acanthomorphata</taxon>
        <taxon>Eupercaria</taxon>
        <taxon>Perciformes</taxon>
        <taxon>Cottioidei</taxon>
        <taxon>Cottales</taxon>
        <taxon>Liparidae</taxon>
        <taxon>Liparis</taxon>
    </lineage>
</organism>